<keyword evidence="6" id="KW-0106">Calcium</keyword>
<dbReference type="InterPro" id="IPR011459">
    <property type="entry name" value="DUF1565"/>
</dbReference>
<protein>
    <submittedName>
        <fullName evidence="11">Carbohydrate-binding protein</fullName>
    </submittedName>
</protein>
<dbReference type="RefSeq" id="WP_344749930.1">
    <property type="nucleotide sequence ID" value="NZ_BAAAWW010000212.1"/>
</dbReference>
<dbReference type="PANTHER" id="PTHR40088:SF1">
    <property type="entry name" value="PECTATE LYASE PEL9"/>
    <property type="match status" value="1"/>
</dbReference>
<dbReference type="Gene3D" id="2.160.20.10">
    <property type="entry name" value="Single-stranded right-handed beta-helix, Pectin lyase-like"/>
    <property type="match status" value="1"/>
</dbReference>
<comment type="cofactor">
    <cofactor evidence="1">
        <name>Ca(2+)</name>
        <dbReference type="ChEBI" id="CHEBI:29108"/>
    </cofactor>
</comment>
<dbReference type="Pfam" id="PF22704">
    <property type="entry name" value="CBM13-like"/>
    <property type="match status" value="1"/>
</dbReference>
<dbReference type="InterPro" id="IPR005084">
    <property type="entry name" value="CBM6"/>
</dbReference>
<dbReference type="CDD" id="cd04082">
    <property type="entry name" value="CBM35_pectate_lyase-like"/>
    <property type="match status" value="1"/>
</dbReference>
<comment type="similarity">
    <text evidence="8">Belongs to the polysaccharide lyase 9 family.</text>
</comment>
<comment type="subcellular location">
    <subcellularLocation>
        <location evidence="2">Secreted</location>
    </subcellularLocation>
</comment>
<keyword evidence="5 9" id="KW-0732">Signal</keyword>
<dbReference type="Pfam" id="PF22842">
    <property type="entry name" value="Pel9A-like_beta_helix"/>
    <property type="match status" value="1"/>
</dbReference>
<dbReference type="Gene3D" id="2.60.120.260">
    <property type="entry name" value="Galactose-binding domain-like"/>
    <property type="match status" value="1"/>
</dbReference>
<dbReference type="Proteomes" id="UP001589610">
    <property type="component" value="Unassembled WGS sequence"/>
</dbReference>
<dbReference type="InterPro" id="IPR006626">
    <property type="entry name" value="PbH1"/>
</dbReference>
<keyword evidence="3" id="KW-0964">Secreted</keyword>
<evidence type="ECO:0000259" key="10">
    <source>
        <dbReference type="PROSITE" id="PS51175"/>
    </source>
</evidence>
<name>A0ABV5TGK0_9ACTN</name>
<keyword evidence="12" id="KW-1185">Reference proteome</keyword>
<accession>A0ABV5TGK0</accession>
<feature type="signal peptide" evidence="9">
    <location>
        <begin position="1"/>
        <end position="24"/>
    </location>
</feature>
<reference evidence="11 12" key="1">
    <citation type="submission" date="2024-09" db="EMBL/GenBank/DDBJ databases">
        <authorList>
            <person name="Sun Q."/>
            <person name="Mori K."/>
        </authorList>
    </citation>
    <scope>NUCLEOTIDE SEQUENCE [LARGE SCALE GENOMIC DNA]</scope>
    <source>
        <strain evidence="11 12">JCM 3028</strain>
    </source>
</reference>
<evidence type="ECO:0000256" key="4">
    <source>
        <dbReference type="ARBA" id="ARBA00022723"/>
    </source>
</evidence>
<dbReference type="InterPro" id="IPR011050">
    <property type="entry name" value="Pectin_lyase_fold/virulence"/>
</dbReference>
<dbReference type="InterPro" id="IPR012334">
    <property type="entry name" value="Pectin_lyas_fold"/>
</dbReference>
<evidence type="ECO:0000313" key="12">
    <source>
        <dbReference type="Proteomes" id="UP001589610"/>
    </source>
</evidence>
<dbReference type="Pfam" id="PF07602">
    <property type="entry name" value="DUF1565"/>
    <property type="match status" value="1"/>
</dbReference>
<evidence type="ECO:0000256" key="5">
    <source>
        <dbReference type="ARBA" id="ARBA00022729"/>
    </source>
</evidence>
<dbReference type="SMART" id="SM00710">
    <property type="entry name" value="PbH1"/>
    <property type="match status" value="5"/>
</dbReference>
<feature type="domain" description="CBM6" evidence="10">
    <location>
        <begin position="30"/>
        <end position="153"/>
    </location>
</feature>
<evidence type="ECO:0000256" key="8">
    <source>
        <dbReference type="ARBA" id="ARBA00038263"/>
    </source>
</evidence>
<sequence>MRLTPLLACAALLAGVLAAPPVNAAHAATTRYEAETSPAVCTGTIDSNHAGYSGSGFCNATNAVGAHAQFTVTASTAGTATLGIRFANGTTARPTDLVVNGATAQALSFEGTGAWSTWATKTVTVSLNAGANTVRLTPTAATGLPNLDHLDVETGDQPPPTTNTLYVATTGDDTAPGTQASPLRTIQRAVDLAQPGYTIVIRGGTYAPSTNIQILKNGTSSQPITMRNHDGEKVILDGENMPYTPGAVGSSIPRPERGAVHIEGDWWRLSGLEIIHGPYGVFGLDVNNTVFDRLVTRDNYESGLHLQGASGNNQIVNLDAYGNRDPRKNGESADGLAIKEGSGSGNVVRGARLWNNSDDGLDFWMFLSPITVESSVAWGNGFNRWNLPDYTGDGNGFKLGGGDPDPAADHVIRNSIAFDNAVGGFIDNGNPGRFTVDRNTAWRNGGTGFDFADSDSTLTKNLSVANATQVSLGSSSSGSGNSWNLGGTWTFVSTDASTITGPRAANGSIPSSVFLRPSNGADVGARI</sequence>
<dbReference type="InterPro" id="IPR055240">
    <property type="entry name" value="CBM13-like"/>
</dbReference>
<dbReference type="PROSITE" id="PS51175">
    <property type="entry name" value="CBM6"/>
    <property type="match status" value="1"/>
</dbReference>
<comment type="caution">
    <text evidence="11">The sequence shown here is derived from an EMBL/GenBank/DDBJ whole genome shotgun (WGS) entry which is preliminary data.</text>
</comment>
<feature type="chain" id="PRO_5045612167" evidence="9">
    <location>
        <begin position="25"/>
        <end position="527"/>
    </location>
</feature>
<evidence type="ECO:0000313" key="11">
    <source>
        <dbReference type="EMBL" id="MFB9678254.1"/>
    </source>
</evidence>
<gene>
    <name evidence="11" type="ORF">ACFFRH_22450</name>
</gene>
<evidence type="ECO:0000256" key="6">
    <source>
        <dbReference type="ARBA" id="ARBA00022837"/>
    </source>
</evidence>
<keyword evidence="7" id="KW-0456">Lyase</keyword>
<organism evidence="11 12">
    <name type="scientific">Streptosporangium vulgare</name>
    <dbReference type="NCBI Taxonomy" id="46190"/>
    <lineage>
        <taxon>Bacteria</taxon>
        <taxon>Bacillati</taxon>
        <taxon>Actinomycetota</taxon>
        <taxon>Actinomycetes</taxon>
        <taxon>Streptosporangiales</taxon>
        <taxon>Streptosporangiaceae</taxon>
        <taxon>Streptosporangium</taxon>
    </lineage>
</organism>
<keyword evidence="4" id="KW-0479">Metal-binding</keyword>
<dbReference type="PANTHER" id="PTHR40088">
    <property type="entry name" value="PECTATE LYASE (EUROFUNG)"/>
    <property type="match status" value="1"/>
</dbReference>
<evidence type="ECO:0000256" key="2">
    <source>
        <dbReference type="ARBA" id="ARBA00004613"/>
    </source>
</evidence>
<dbReference type="SUPFAM" id="SSF49785">
    <property type="entry name" value="Galactose-binding domain-like"/>
    <property type="match status" value="1"/>
</dbReference>
<dbReference type="EMBL" id="JBHMBS010000010">
    <property type="protein sequence ID" value="MFB9678254.1"/>
    <property type="molecule type" value="Genomic_DNA"/>
</dbReference>
<dbReference type="InterPro" id="IPR053868">
    <property type="entry name" value="Pel9A-like_beta_helix"/>
</dbReference>
<dbReference type="InterPro" id="IPR008979">
    <property type="entry name" value="Galactose-bd-like_sf"/>
</dbReference>
<evidence type="ECO:0000256" key="1">
    <source>
        <dbReference type="ARBA" id="ARBA00001913"/>
    </source>
</evidence>
<proteinExistence type="inferred from homology"/>
<evidence type="ECO:0000256" key="3">
    <source>
        <dbReference type="ARBA" id="ARBA00022525"/>
    </source>
</evidence>
<dbReference type="SUPFAM" id="SSF51126">
    <property type="entry name" value="Pectin lyase-like"/>
    <property type="match status" value="1"/>
</dbReference>
<dbReference type="InterPro" id="IPR052052">
    <property type="entry name" value="Polysaccharide_Lyase_9"/>
</dbReference>
<evidence type="ECO:0000256" key="9">
    <source>
        <dbReference type="SAM" id="SignalP"/>
    </source>
</evidence>
<evidence type="ECO:0000256" key="7">
    <source>
        <dbReference type="ARBA" id="ARBA00023239"/>
    </source>
</evidence>